<dbReference type="EMBL" id="UYWY01010010">
    <property type="protein sequence ID" value="VDM33289.1"/>
    <property type="molecule type" value="Genomic_DNA"/>
</dbReference>
<dbReference type="Proteomes" id="UP000050794">
    <property type="component" value="Unassembled WGS sequence"/>
</dbReference>
<evidence type="ECO:0000313" key="2">
    <source>
        <dbReference type="EMBL" id="VDM33289.1"/>
    </source>
</evidence>
<sequence>MSTASGMHSYGSSGGMIAAENGEAQIGMSMHQMNIYEQPAPQRQQQQQAQSCLSTEIAHAVPTCLASERSSPMRTRSLQTPSPKKEDSSICDDVHVSRDGDLHDGAATPSFEEPRSPQQEQPESDDQKHLSESPSPKYEHSSTMVTPGAQSPQQVSMRF</sequence>
<feature type="region of interest" description="Disordered" evidence="1">
    <location>
        <begin position="29"/>
        <end position="159"/>
    </location>
</feature>
<feature type="compositionally biased region" description="Polar residues" evidence="1">
    <location>
        <begin position="68"/>
        <end position="82"/>
    </location>
</feature>
<dbReference type="WBParaSite" id="TCNE_0000495301-mRNA-1">
    <property type="protein sequence ID" value="TCNE_0000495301-mRNA-1"/>
    <property type="gene ID" value="TCNE_0000495301"/>
</dbReference>
<feature type="compositionally biased region" description="Low complexity" evidence="1">
    <location>
        <begin position="38"/>
        <end position="50"/>
    </location>
</feature>
<proteinExistence type="predicted"/>
<feature type="compositionally biased region" description="Polar residues" evidence="1">
    <location>
        <begin position="141"/>
        <end position="159"/>
    </location>
</feature>
<keyword evidence="3" id="KW-1185">Reference proteome</keyword>
<reference evidence="4" key="1">
    <citation type="submission" date="2016-06" db="UniProtKB">
        <authorList>
            <consortium name="WormBaseParasite"/>
        </authorList>
    </citation>
    <scope>IDENTIFICATION</scope>
</reference>
<dbReference type="AlphaFoldDB" id="A0A183U8Y3"/>
<evidence type="ECO:0000313" key="4">
    <source>
        <dbReference type="WBParaSite" id="TCNE_0000495301-mRNA-1"/>
    </source>
</evidence>
<name>A0A183U8Y3_TOXCA</name>
<reference evidence="2 3" key="2">
    <citation type="submission" date="2018-11" db="EMBL/GenBank/DDBJ databases">
        <authorList>
            <consortium name="Pathogen Informatics"/>
        </authorList>
    </citation>
    <scope>NUCLEOTIDE SEQUENCE [LARGE SCALE GENOMIC DNA]</scope>
</reference>
<feature type="compositionally biased region" description="Basic and acidic residues" evidence="1">
    <location>
        <begin position="83"/>
        <end position="104"/>
    </location>
</feature>
<organism evidence="3 4">
    <name type="scientific">Toxocara canis</name>
    <name type="common">Canine roundworm</name>
    <dbReference type="NCBI Taxonomy" id="6265"/>
    <lineage>
        <taxon>Eukaryota</taxon>
        <taxon>Metazoa</taxon>
        <taxon>Ecdysozoa</taxon>
        <taxon>Nematoda</taxon>
        <taxon>Chromadorea</taxon>
        <taxon>Rhabditida</taxon>
        <taxon>Spirurina</taxon>
        <taxon>Ascaridomorpha</taxon>
        <taxon>Ascaridoidea</taxon>
        <taxon>Toxocaridae</taxon>
        <taxon>Toxocara</taxon>
    </lineage>
</organism>
<evidence type="ECO:0000313" key="3">
    <source>
        <dbReference type="Proteomes" id="UP000050794"/>
    </source>
</evidence>
<gene>
    <name evidence="2" type="ORF">TCNE_LOCUS4953</name>
</gene>
<evidence type="ECO:0000256" key="1">
    <source>
        <dbReference type="SAM" id="MobiDB-lite"/>
    </source>
</evidence>
<protein>
    <submittedName>
        <fullName evidence="2 4">Uncharacterized protein</fullName>
    </submittedName>
</protein>
<accession>A0A183U8Y3</accession>